<feature type="region of interest" description="Disordered" evidence="1">
    <location>
        <begin position="361"/>
        <end position="380"/>
    </location>
</feature>
<keyword evidence="5" id="KW-1185">Reference proteome</keyword>
<accession>A0ABQ9NS61</accession>
<dbReference type="Proteomes" id="UP001172684">
    <property type="component" value="Unassembled WGS sequence"/>
</dbReference>
<feature type="domain" description="DUF7371" evidence="3">
    <location>
        <begin position="499"/>
        <end position="701"/>
    </location>
</feature>
<gene>
    <name evidence="4" type="ORF">H2201_004709</name>
</gene>
<comment type="caution">
    <text evidence="4">The sequence shown here is derived from an EMBL/GenBank/DDBJ whole genome shotgun (WGS) entry which is preliminary data.</text>
</comment>
<feature type="region of interest" description="Disordered" evidence="1">
    <location>
        <begin position="271"/>
        <end position="290"/>
    </location>
</feature>
<proteinExistence type="predicted"/>
<evidence type="ECO:0000313" key="5">
    <source>
        <dbReference type="Proteomes" id="UP001172684"/>
    </source>
</evidence>
<evidence type="ECO:0000313" key="4">
    <source>
        <dbReference type="EMBL" id="KAJ9665235.1"/>
    </source>
</evidence>
<keyword evidence="2" id="KW-1133">Transmembrane helix</keyword>
<keyword evidence="2" id="KW-0472">Membrane</keyword>
<protein>
    <recommendedName>
        <fullName evidence="3">DUF7371 domain-containing protein</fullName>
    </recommendedName>
</protein>
<organism evidence="4 5">
    <name type="scientific">Coniosporium apollinis</name>
    <dbReference type="NCBI Taxonomy" id="61459"/>
    <lineage>
        <taxon>Eukaryota</taxon>
        <taxon>Fungi</taxon>
        <taxon>Dikarya</taxon>
        <taxon>Ascomycota</taxon>
        <taxon>Pezizomycotina</taxon>
        <taxon>Dothideomycetes</taxon>
        <taxon>Dothideomycetes incertae sedis</taxon>
        <taxon>Coniosporium</taxon>
    </lineage>
</organism>
<feature type="transmembrane region" description="Helical" evidence="2">
    <location>
        <begin position="160"/>
        <end position="181"/>
    </location>
</feature>
<evidence type="ECO:0000259" key="3">
    <source>
        <dbReference type="Pfam" id="PF24086"/>
    </source>
</evidence>
<reference evidence="4" key="1">
    <citation type="submission" date="2022-10" db="EMBL/GenBank/DDBJ databases">
        <title>Culturing micro-colonial fungi from biological soil crusts in the Mojave desert and describing Neophaeococcomyces mojavensis, and introducing the new genera and species Taxawa tesnikishii.</title>
        <authorList>
            <person name="Kurbessoian T."/>
            <person name="Stajich J.E."/>
        </authorList>
    </citation>
    <scope>NUCLEOTIDE SEQUENCE</scope>
    <source>
        <strain evidence="4">TK_1</strain>
    </source>
</reference>
<dbReference type="EMBL" id="JAPDRL010000031">
    <property type="protein sequence ID" value="KAJ9665235.1"/>
    <property type="molecule type" value="Genomic_DNA"/>
</dbReference>
<dbReference type="Pfam" id="PF24086">
    <property type="entry name" value="DUF7371"/>
    <property type="match status" value="1"/>
</dbReference>
<evidence type="ECO:0000256" key="2">
    <source>
        <dbReference type="SAM" id="Phobius"/>
    </source>
</evidence>
<sequence>MAPRNRGTTAKHTNTDVILKSELIKAVQARHQPPLEYHLYGQDNVYPTASPQSSQTPPLSGQTPPDDEFTQVGKWIIQIVVWILQMVVWILRKAFWWLASTTFGKRLQCAVTRLSSTVASSFYDCADTLGGTIRRQLGALGRGHGGLVHWETVPSWHPKIFSLLVVVFYWGAHWVAVNLLLMTLRSVSACSASTVTSYVPIHPPIVPDVTTTVFVTKTALETVTGLVREPSSATAVGPTFFYTADDGTTSWLNGSPTATSRITLKTTVTVQPSPATSTAGANGTSTGEGVETTTRVTFRQTVHQTVTEAITLTTTPGPGTSGWNATTSVTAGPTGVAPSNATIVVSGTAYTWHFPPASTASSSPVLSTANTASQGAPTSSSSLVVNVTGLTSTSTAPITVNTSISSSIVNVTGLTSTFSASATFGSSSIVPSSSTQVYGSPSYAVPSYGAPPSTFSVVTTASGVLSSSRAPDTPVTTWTTTPTANTTSTALPTPSLCGESGNFTINWDDTPNFIPSNGTGPEYPPVFNPYHHMFYAQGYGYVPPPDVAFAPVSQPHLAIYSPEIARDITSSPNGGTVRPGEIGAGPRNSISAFWFDAFSVFLGCENEGPDDCEMTISGYTYDAAYEYQEVLAVEQVVSLPPCTRGLLKCNLRPVELSREFRGLSGIRFEARLANGEEASAFLLDNMSMGWADNSCAAGLLRQRSRK</sequence>
<keyword evidence="2" id="KW-0812">Transmembrane</keyword>
<dbReference type="InterPro" id="IPR055795">
    <property type="entry name" value="DUF7371"/>
</dbReference>
<feature type="compositionally biased region" description="Low complexity" evidence="1">
    <location>
        <begin position="273"/>
        <end position="290"/>
    </location>
</feature>
<feature type="region of interest" description="Disordered" evidence="1">
    <location>
        <begin position="466"/>
        <end position="488"/>
    </location>
</feature>
<evidence type="ECO:0000256" key="1">
    <source>
        <dbReference type="SAM" id="MobiDB-lite"/>
    </source>
</evidence>
<name>A0ABQ9NS61_9PEZI</name>
<feature type="compositionally biased region" description="Low complexity" evidence="1">
    <location>
        <begin position="470"/>
        <end position="488"/>
    </location>
</feature>